<dbReference type="PROSITE" id="PS50206">
    <property type="entry name" value="RHODANESE_3"/>
    <property type="match status" value="1"/>
</dbReference>
<dbReference type="InterPro" id="IPR001763">
    <property type="entry name" value="Rhodanese-like_dom"/>
</dbReference>
<comment type="caution">
    <text evidence="2">The sequence shown here is derived from an EMBL/GenBank/DDBJ whole genome shotgun (WGS) entry which is preliminary data.</text>
</comment>
<protein>
    <recommendedName>
        <fullName evidence="1">Rhodanese domain-containing protein</fullName>
    </recommendedName>
</protein>
<proteinExistence type="predicted"/>
<dbReference type="GeneID" id="89997437"/>
<dbReference type="EMBL" id="JAVHJV010000004">
    <property type="protein sequence ID" value="KAK5942983.1"/>
    <property type="molecule type" value="Genomic_DNA"/>
</dbReference>
<gene>
    <name evidence="2" type="ORF">PMZ80_003988</name>
</gene>
<dbReference type="Gene3D" id="3.40.250.10">
    <property type="entry name" value="Rhodanese-like domain"/>
    <property type="match status" value="1"/>
</dbReference>
<dbReference type="RefSeq" id="XP_064731073.1">
    <property type="nucleotide sequence ID" value="XM_064872415.1"/>
</dbReference>
<dbReference type="Proteomes" id="UP001334248">
    <property type="component" value="Unassembled WGS sequence"/>
</dbReference>
<reference evidence="2 3" key="1">
    <citation type="journal article" date="2023" name="Res Sq">
        <title>Genomic and morphological characterization of Knufia obscura isolated from the Mars 2020 spacecraft assembly facility.</title>
        <authorList>
            <person name="Chander A.M."/>
            <person name="Teixeira M.M."/>
            <person name="Singh N.K."/>
            <person name="Williams M.P."/>
            <person name="Parker C.W."/>
            <person name="Leo P."/>
            <person name="Stajich J.E."/>
            <person name="Torok T."/>
            <person name="Tighe S."/>
            <person name="Mason C.E."/>
            <person name="Venkateswaran K."/>
        </authorList>
    </citation>
    <scope>NUCLEOTIDE SEQUENCE [LARGE SCALE GENOMIC DNA]</scope>
    <source>
        <strain evidence="2 3">CCFEE 5817</strain>
    </source>
</reference>
<name>A0ABR0RRU6_9EURO</name>
<evidence type="ECO:0000313" key="3">
    <source>
        <dbReference type="Proteomes" id="UP001334248"/>
    </source>
</evidence>
<accession>A0ABR0RRU6</accession>
<dbReference type="SUPFAM" id="SSF52821">
    <property type="entry name" value="Rhodanese/Cell cycle control phosphatase"/>
    <property type="match status" value="1"/>
</dbReference>
<dbReference type="InterPro" id="IPR036873">
    <property type="entry name" value="Rhodanese-like_dom_sf"/>
</dbReference>
<feature type="domain" description="Rhodanese" evidence="1">
    <location>
        <begin position="48"/>
        <end position="157"/>
    </location>
</feature>
<sequence length="202" mass="21705">MPIDLTPLGTLVNQTKPVPGLAMQQIPYVNQTNLNTFLKKEIPKKPGDKAKVKFVDCQSTKENAGKQFTGAIHMNFDDFIKVAAPKFNVLIKGVPTVYNDLGTADVVVFYCYVGANRSPAMAGLYINATTNVATRPTSYNANQRVMVLNSGMTGYMVTPTPQGLSTWLAPTSGKIVAGCKGSGKVPQPGGDADDWDVIYTDP</sequence>
<evidence type="ECO:0000259" key="1">
    <source>
        <dbReference type="PROSITE" id="PS50206"/>
    </source>
</evidence>
<evidence type="ECO:0000313" key="2">
    <source>
        <dbReference type="EMBL" id="KAK5942983.1"/>
    </source>
</evidence>
<keyword evidence="3" id="KW-1185">Reference proteome</keyword>
<organism evidence="2 3">
    <name type="scientific">Knufia obscura</name>
    <dbReference type="NCBI Taxonomy" id="1635080"/>
    <lineage>
        <taxon>Eukaryota</taxon>
        <taxon>Fungi</taxon>
        <taxon>Dikarya</taxon>
        <taxon>Ascomycota</taxon>
        <taxon>Pezizomycotina</taxon>
        <taxon>Eurotiomycetes</taxon>
        <taxon>Chaetothyriomycetidae</taxon>
        <taxon>Chaetothyriales</taxon>
        <taxon>Trichomeriaceae</taxon>
        <taxon>Knufia</taxon>
    </lineage>
</organism>